<comment type="caution">
    <text evidence="6">The sequence shown here is derived from an EMBL/GenBank/DDBJ whole genome shotgun (WGS) entry which is preliminary data.</text>
</comment>
<dbReference type="Gene3D" id="2.60.40.10">
    <property type="entry name" value="Immunoglobulins"/>
    <property type="match status" value="5"/>
</dbReference>
<feature type="domain" description="Fibronectin type-III" evidence="5">
    <location>
        <begin position="701"/>
        <end position="797"/>
    </location>
</feature>
<dbReference type="CDD" id="cd00063">
    <property type="entry name" value="FN3"/>
    <property type="match status" value="5"/>
</dbReference>
<dbReference type="PANTHER" id="PTHR46957:SF3">
    <property type="entry name" value="CYTOKINE RECEPTOR"/>
    <property type="match status" value="1"/>
</dbReference>
<name>A0A9W9Z3A3_9CNID</name>
<dbReference type="CDD" id="cd00041">
    <property type="entry name" value="CUB"/>
    <property type="match status" value="2"/>
</dbReference>
<feature type="domain" description="Fibronectin type-III" evidence="5">
    <location>
        <begin position="1347"/>
        <end position="1448"/>
    </location>
</feature>
<comment type="caution">
    <text evidence="3">Lacks conserved residue(s) required for the propagation of feature annotation.</text>
</comment>
<evidence type="ECO:0000259" key="5">
    <source>
        <dbReference type="PROSITE" id="PS50853"/>
    </source>
</evidence>
<dbReference type="InterPro" id="IPR013783">
    <property type="entry name" value="Ig-like_fold"/>
</dbReference>
<evidence type="ECO:0000256" key="3">
    <source>
        <dbReference type="PROSITE-ProRule" id="PRU00059"/>
    </source>
</evidence>
<dbReference type="Proteomes" id="UP001163046">
    <property type="component" value="Unassembled WGS sequence"/>
</dbReference>
<gene>
    <name evidence="6" type="ORF">OS493_007354</name>
</gene>
<organism evidence="6 7">
    <name type="scientific">Desmophyllum pertusum</name>
    <dbReference type="NCBI Taxonomy" id="174260"/>
    <lineage>
        <taxon>Eukaryota</taxon>
        <taxon>Metazoa</taxon>
        <taxon>Cnidaria</taxon>
        <taxon>Anthozoa</taxon>
        <taxon>Hexacorallia</taxon>
        <taxon>Scleractinia</taxon>
        <taxon>Caryophylliina</taxon>
        <taxon>Caryophylliidae</taxon>
        <taxon>Desmophyllum</taxon>
    </lineage>
</organism>
<keyword evidence="1" id="KW-0677">Repeat</keyword>
<dbReference type="Gene3D" id="2.60.120.290">
    <property type="entry name" value="Spermadhesin, CUB domain"/>
    <property type="match status" value="2"/>
</dbReference>
<dbReference type="SUPFAM" id="SSF49854">
    <property type="entry name" value="Spermadhesin, CUB domain"/>
    <property type="match status" value="3"/>
</dbReference>
<dbReference type="Pfam" id="PF00431">
    <property type="entry name" value="CUB"/>
    <property type="match status" value="1"/>
</dbReference>
<evidence type="ECO:0000313" key="6">
    <source>
        <dbReference type="EMBL" id="KAJ7374272.1"/>
    </source>
</evidence>
<evidence type="ECO:0000256" key="2">
    <source>
        <dbReference type="ARBA" id="ARBA00023157"/>
    </source>
</evidence>
<dbReference type="FunFam" id="2.60.40.10:FF:000028">
    <property type="entry name" value="Neuronal cell adhesion molecule"/>
    <property type="match status" value="1"/>
</dbReference>
<dbReference type="PANTHER" id="PTHR46957">
    <property type="entry name" value="CYTOKINE RECEPTOR"/>
    <property type="match status" value="1"/>
</dbReference>
<dbReference type="InterPro" id="IPR050713">
    <property type="entry name" value="RTP_Phos/Ushers"/>
</dbReference>
<dbReference type="PROSITE" id="PS50853">
    <property type="entry name" value="FN3"/>
    <property type="match status" value="5"/>
</dbReference>
<dbReference type="SMART" id="SM00042">
    <property type="entry name" value="CUB"/>
    <property type="match status" value="2"/>
</dbReference>
<keyword evidence="2" id="KW-1015">Disulfide bond</keyword>
<dbReference type="OrthoDB" id="5989951at2759"/>
<dbReference type="InterPro" id="IPR003961">
    <property type="entry name" value="FN3_dom"/>
</dbReference>
<dbReference type="EMBL" id="MU826828">
    <property type="protein sequence ID" value="KAJ7374272.1"/>
    <property type="molecule type" value="Genomic_DNA"/>
</dbReference>
<dbReference type="PROSITE" id="PS01180">
    <property type="entry name" value="CUB"/>
    <property type="match status" value="2"/>
</dbReference>
<dbReference type="GO" id="GO:0016020">
    <property type="term" value="C:membrane"/>
    <property type="evidence" value="ECO:0007669"/>
    <property type="project" value="UniProtKB-SubCell"/>
</dbReference>
<feature type="domain" description="Fibronectin type-III" evidence="5">
    <location>
        <begin position="370"/>
        <end position="473"/>
    </location>
</feature>
<feature type="domain" description="CUB" evidence="4">
    <location>
        <begin position="471"/>
        <end position="591"/>
    </location>
</feature>
<reference evidence="6" key="1">
    <citation type="submission" date="2023-01" db="EMBL/GenBank/DDBJ databases">
        <title>Genome assembly of the deep-sea coral Lophelia pertusa.</title>
        <authorList>
            <person name="Herrera S."/>
            <person name="Cordes E."/>
        </authorList>
    </citation>
    <scope>NUCLEOTIDE SEQUENCE</scope>
    <source>
        <strain evidence="6">USNM1676648</strain>
        <tissue evidence="6">Polyp</tissue>
    </source>
</reference>
<evidence type="ECO:0000313" key="7">
    <source>
        <dbReference type="Proteomes" id="UP001163046"/>
    </source>
</evidence>
<feature type="domain" description="Fibronectin type-III" evidence="5">
    <location>
        <begin position="40"/>
        <end position="142"/>
    </location>
</feature>
<feature type="domain" description="Fibronectin type-III" evidence="5">
    <location>
        <begin position="1027"/>
        <end position="1130"/>
    </location>
</feature>
<dbReference type="SUPFAM" id="SSF49265">
    <property type="entry name" value="Fibronectin type III"/>
    <property type="match status" value="5"/>
</dbReference>
<evidence type="ECO:0000259" key="4">
    <source>
        <dbReference type="PROSITE" id="PS01180"/>
    </source>
</evidence>
<sequence length="1614" mass="181980">MAYSHYTFAMYGFLTQEHTDGIYSSETFSITTMEGAPDMAPPNVRVELLQDNSIMVTWDPLSEKLANGHIRGYIVYCRAFKNYYHWHDDGELGKSVNVSSSETQIVLSGLDGGRLYQASVLAYTTIDMGPRSEWIKVLVGCGGSFNGYFGAFSLRQWDWDARLDCSWTINNPGIHNPVLIISAHDVDLKSCEGWTKILASDGSVVFEYQGCSSVRAQVVQISFGGSDFLTVQLHTQHTDSHVRAEYFILQEGKSIYSAQSPPSQWNINENITSDGSVLIDLTGRPDSLDTCFFIISLNKTMPDKDDDEHHHNDEDKSMEFLHVVNSTEPLAQVSGLPVYSNFTVVVFLVDKNYDIYKSAEIITQTGEGVPTEGPRIDDYDIDADGCVEIRWHLISKEHRNGIIRGYSVSYVTECFSEEHPSRHSGNVNVSASTTSVKLCQLRPRLQYRVDVAGFTSKGNGQFNHREVFTTCGGLRTLNHSNGTIQSPNKPCHYGGKQHCLWSINPSTSSPIRNIWMWFGGFRLVEYEDSSDCRSNDWVGISTRGNVSDTFICRHMDDFIILISNSHVDISFNARGEHHRRDDGFSAWYQASYEDLNVTHLSSWNLSVTATTISAWVQWEDFPLSVSITDFWLKFTEENDDVSVLLRVDVHSKSYHIEKLLLKRHTYIFCLLAFTGDGHDGSQIYSSQNVSVTTEEGAPDKAPANVGLEHLPGNRILVTWDRFTEYADRPNVFYVVFYRHDRGHHDEEFGKRINVSSSQNHVEINGLDGGRKYQVSVAVFSTALGPLSEWQTIIAGCGGNFNGYIGKFNLTQWDWEEMYCSWTISSLGLTNPVLFISAIDVQLRSCGGWSKIFLSDDSEVFHHGGCSSVRGDITEVPFEGSSQLTLKLHMEHEWSYVRAEFFILEGGKSLYSALSPSIPWDVSSNTANDGTVVVDLSGSPGSINGCFYIISLNKTRRYQENYEHHHDDNDDEDKQGRFLFMVNSSKTIAKISGAPVFSNFTAILYVVDKSNDIFKSGIFFVETDEGVPSESPHMEDPQSDADGCIEIKWHPISEKHRNGILRGYRVSYATDCFSEEDPSRHSGNVDVSASIFNFKLCQLRPALQYRIGVAASTSKGPGHFNHREVFTTCGGPRILTQNNGTIQSPNKPCQYGGKQHCRWSIKPNVSDPIEAIWVKFTEFRLEEYEHSSDCWSNDWVSISKGESDAVTLLCRHMDDVLVLVSNSEADITFDTRGQDHRRGDGFYAWYEGVHEKVTVTQLSSWTVTVNLDSFSADVSWSSFPLSDPTDYFALRYTQDNVSVILRVGEHDSSYRMEKLLLPSRFYVIDVVAFTEHKIYSSQSVSLKTEEGGPLNVHVKRFQHNSILVTWDSLPDKYANGQLRGYLVYCREYKHHYQWTDDGELGKSFNVSSLETQFVVKGLDGGRKYQCSVAAYTEYVGPRSKWETIIVALLTSTPWYINATSVDDGSVLVDLTTYPGIKDGGLFVMELNKTRQNQYEYEDYHGDGDKPARYLYMTNATETFAEVSGIPVYSLYDAVVYFIGRNHDIFKTEIFQAQTAEVFPVKGPVMLSTRLFHHTASTSCGRRYLKNITTAKFSVTLYPTVQNVLMITPLCKSRSI</sequence>
<keyword evidence="7" id="KW-1185">Reference proteome</keyword>
<dbReference type="InterPro" id="IPR000859">
    <property type="entry name" value="CUB_dom"/>
</dbReference>
<protein>
    <submittedName>
        <fullName evidence="6">Uncharacterized protein</fullName>
    </submittedName>
</protein>
<feature type="domain" description="CUB" evidence="4">
    <location>
        <begin position="1128"/>
        <end position="1248"/>
    </location>
</feature>
<dbReference type="SMART" id="SM00060">
    <property type="entry name" value="FN3"/>
    <property type="match status" value="6"/>
</dbReference>
<dbReference type="Pfam" id="PF00041">
    <property type="entry name" value="fn3"/>
    <property type="match status" value="3"/>
</dbReference>
<proteinExistence type="predicted"/>
<dbReference type="InterPro" id="IPR035914">
    <property type="entry name" value="Sperma_CUB_dom_sf"/>
</dbReference>
<evidence type="ECO:0000256" key="1">
    <source>
        <dbReference type="ARBA" id="ARBA00022737"/>
    </source>
</evidence>
<dbReference type="InterPro" id="IPR036116">
    <property type="entry name" value="FN3_sf"/>
</dbReference>
<accession>A0A9W9Z3A3</accession>